<comment type="similarity">
    <text evidence="2 11">Belongs to the diacylglycerol acyltransferase family.</text>
</comment>
<keyword evidence="8" id="KW-0443">Lipid metabolism</keyword>
<feature type="transmembrane region" description="Helical" evidence="11">
    <location>
        <begin position="20"/>
        <end position="38"/>
    </location>
</feature>
<evidence type="ECO:0000256" key="11">
    <source>
        <dbReference type="RuleBase" id="RU367023"/>
    </source>
</evidence>
<keyword evidence="3" id="KW-0444">Lipid biosynthesis</keyword>
<dbReference type="CDD" id="cd07987">
    <property type="entry name" value="LPLAT_MGAT-like"/>
    <property type="match status" value="1"/>
</dbReference>
<dbReference type="OrthoDB" id="264532at2759"/>
<evidence type="ECO:0000256" key="4">
    <source>
        <dbReference type="ARBA" id="ARBA00022679"/>
    </source>
</evidence>
<keyword evidence="12" id="KW-1185">Reference proteome</keyword>
<dbReference type="PANTHER" id="PTHR12317:SF6">
    <property type="entry name" value="ACYLTRANSFERASE"/>
    <property type="match status" value="1"/>
</dbReference>
<evidence type="ECO:0000256" key="1">
    <source>
        <dbReference type="ARBA" id="ARBA00004477"/>
    </source>
</evidence>
<keyword evidence="10" id="KW-0012">Acyltransferase</keyword>
<evidence type="ECO:0000313" key="12">
    <source>
        <dbReference type="Proteomes" id="UP000025227"/>
    </source>
</evidence>
<evidence type="ECO:0000313" key="13">
    <source>
        <dbReference type="WBParaSite" id="HCON_00024300-00001"/>
    </source>
</evidence>
<dbReference type="EC" id="2.3.1.-" evidence="11"/>
<keyword evidence="6 11" id="KW-0256">Endoplasmic reticulum</keyword>
<keyword evidence="9 11" id="KW-0472">Membrane</keyword>
<accession>A0A7I4XZH2</accession>
<dbReference type="AlphaFoldDB" id="A0A7I4XZH2"/>
<evidence type="ECO:0000256" key="3">
    <source>
        <dbReference type="ARBA" id="ARBA00022516"/>
    </source>
</evidence>
<proteinExistence type="inferred from homology"/>
<dbReference type="WBParaSite" id="HCON_00024300-00001">
    <property type="protein sequence ID" value="HCON_00024300-00001"/>
    <property type="gene ID" value="HCON_00024300"/>
</dbReference>
<reference evidence="13" key="1">
    <citation type="submission" date="2020-12" db="UniProtKB">
        <authorList>
            <consortium name="WormBaseParasite"/>
        </authorList>
    </citation>
    <scope>IDENTIFICATION</scope>
    <source>
        <strain evidence="13">MHco3</strain>
    </source>
</reference>
<evidence type="ECO:0000256" key="9">
    <source>
        <dbReference type="ARBA" id="ARBA00023136"/>
    </source>
</evidence>
<comment type="caution">
    <text evidence="11">Lacks conserved residue(s) required for the propagation of feature annotation.</text>
</comment>
<protein>
    <recommendedName>
        <fullName evidence="11">Acyltransferase</fullName>
        <ecNumber evidence="11">2.3.1.-</ecNumber>
    </recommendedName>
</protein>
<dbReference type="OMA" id="FAVMHYF"/>
<dbReference type="GO" id="GO:0005789">
    <property type="term" value="C:endoplasmic reticulum membrane"/>
    <property type="evidence" value="ECO:0007669"/>
    <property type="project" value="UniProtKB-SubCell"/>
</dbReference>
<dbReference type="GO" id="GO:0004144">
    <property type="term" value="F:diacylglycerol O-acyltransferase activity"/>
    <property type="evidence" value="ECO:0007669"/>
    <property type="project" value="TreeGrafter"/>
</dbReference>
<evidence type="ECO:0000256" key="8">
    <source>
        <dbReference type="ARBA" id="ARBA00023098"/>
    </source>
</evidence>
<evidence type="ECO:0000256" key="2">
    <source>
        <dbReference type="ARBA" id="ARBA00005420"/>
    </source>
</evidence>
<dbReference type="Pfam" id="PF03982">
    <property type="entry name" value="DAGAT"/>
    <property type="match status" value="1"/>
</dbReference>
<evidence type="ECO:0000256" key="7">
    <source>
        <dbReference type="ARBA" id="ARBA00022989"/>
    </source>
</evidence>
<evidence type="ECO:0000256" key="6">
    <source>
        <dbReference type="ARBA" id="ARBA00022824"/>
    </source>
</evidence>
<sequence length="339" mass="38521">MKRILGIDFSPLVEPWEDKLYTLGMVIHFTLTFPVTIICSIIPIVLMITLQWHILFLYAMWYLYDRDSPKTGGYRNNFPQRWIYYKWFAKYFPVTLHKTAELPDDRNYIVGCHPHGIICMSVSANFASEGTDKSKVFPGIRFSPCTLASNFKVMITRELLLLAGFIDCSKESISNALSAQKGGRAVVLAIGGAEEALYARPGEHVLKLLTRKGFVKQALQHGASLVPVYSFGENDLYYQVDNPKGSLTRAFQRWTKSWLGISTPIFYGRGLFQLDFGLLPRRVPIDTVVGAPIAVPKILDPSEEEVDRVHRQYCEALTELFEQHKTQFGVSKEMKLVLL</sequence>
<dbReference type="GO" id="GO:0019432">
    <property type="term" value="P:triglyceride biosynthetic process"/>
    <property type="evidence" value="ECO:0007669"/>
    <property type="project" value="TreeGrafter"/>
</dbReference>
<keyword evidence="5 11" id="KW-0812">Transmembrane</keyword>
<dbReference type="InterPro" id="IPR007130">
    <property type="entry name" value="DAGAT"/>
</dbReference>
<name>A0A7I4XZH2_HAECO</name>
<evidence type="ECO:0000256" key="10">
    <source>
        <dbReference type="ARBA" id="ARBA00023315"/>
    </source>
</evidence>
<evidence type="ECO:0000256" key="5">
    <source>
        <dbReference type="ARBA" id="ARBA00022692"/>
    </source>
</evidence>
<keyword evidence="7 11" id="KW-1133">Transmembrane helix</keyword>
<dbReference type="Proteomes" id="UP000025227">
    <property type="component" value="Unplaced"/>
</dbReference>
<dbReference type="PANTHER" id="PTHR12317">
    <property type="entry name" value="DIACYLGLYCEROL O-ACYLTRANSFERASE"/>
    <property type="match status" value="1"/>
</dbReference>
<comment type="subcellular location">
    <subcellularLocation>
        <location evidence="1 11">Endoplasmic reticulum membrane</location>
        <topology evidence="1 11">Multi-pass membrane protein</topology>
    </subcellularLocation>
</comment>
<keyword evidence="4 11" id="KW-0808">Transferase</keyword>
<organism evidence="12 13">
    <name type="scientific">Haemonchus contortus</name>
    <name type="common">Barber pole worm</name>
    <dbReference type="NCBI Taxonomy" id="6289"/>
    <lineage>
        <taxon>Eukaryota</taxon>
        <taxon>Metazoa</taxon>
        <taxon>Ecdysozoa</taxon>
        <taxon>Nematoda</taxon>
        <taxon>Chromadorea</taxon>
        <taxon>Rhabditida</taxon>
        <taxon>Rhabditina</taxon>
        <taxon>Rhabditomorpha</taxon>
        <taxon>Strongyloidea</taxon>
        <taxon>Trichostrongylidae</taxon>
        <taxon>Haemonchus</taxon>
    </lineage>
</organism>